<sequence>MKDYHRFYWICLCLFILILYIFIDQRQYMEGLQNDNHPPIHISTIGNTLTDPYNSLVNDMDSLFTYNYFNSNVTNTDEYKTDFAYFNNASKIFAGYEYQ</sequence>
<evidence type="ECO:0000313" key="2">
    <source>
        <dbReference type="EMBL" id="QHU17586.1"/>
    </source>
</evidence>
<organism evidence="2">
    <name type="scientific">viral metagenome</name>
    <dbReference type="NCBI Taxonomy" id="1070528"/>
    <lineage>
        <taxon>unclassified sequences</taxon>
        <taxon>metagenomes</taxon>
        <taxon>organismal metagenomes</taxon>
    </lineage>
</organism>
<reference evidence="2" key="1">
    <citation type="journal article" date="2020" name="Nature">
        <title>Giant virus diversity and host interactions through global metagenomics.</title>
        <authorList>
            <person name="Schulz F."/>
            <person name="Roux S."/>
            <person name="Paez-Espino D."/>
            <person name="Jungbluth S."/>
            <person name="Walsh D.A."/>
            <person name="Denef V.J."/>
            <person name="McMahon K.D."/>
            <person name="Konstantinidis K.T."/>
            <person name="Eloe-Fadrosh E.A."/>
            <person name="Kyrpides N.C."/>
            <person name="Woyke T."/>
        </authorList>
    </citation>
    <scope>NUCLEOTIDE SEQUENCE</scope>
    <source>
        <strain evidence="2">GVMAG-S-3300012919-55</strain>
    </source>
</reference>
<name>A0A6C0KK86_9ZZZZ</name>
<keyword evidence="1" id="KW-0812">Transmembrane</keyword>
<protein>
    <submittedName>
        <fullName evidence="2">Uncharacterized protein</fullName>
    </submittedName>
</protein>
<accession>A0A6C0KK86</accession>
<feature type="transmembrane region" description="Helical" evidence="1">
    <location>
        <begin position="6"/>
        <end position="23"/>
    </location>
</feature>
<keyword evidence="1" id="KW-0472">Membrane</keyword>
<proteinExistence type="predicted"/>
<evidence type="ECO:0000256" key="1">
    <source>
        <dbReference type="SAM" id="Phobius"/>
    </source>
</evidence>
<dbReference type="EMBL" id="MN740916">
    <property type="protein sequence ID" value="QHU17586.1"/>
    <property type="molecule type" value="Genomic_DNA"/>
</dbReference>
<dbReference type="AlphaFoldDB" id="A0A6C0KK86"/>
<keyword evidence="1" id="KW-1133">Transmembrane helix</keyword>